<dbReference type="PROSITE" id="PS00761">
    <property type="entry name" value="SPASE_I_3"/>
    <property type="match status" value="1"/>
</dbReference>
<dbReference type="InterPro" id="IPR036286">
    <property type="entry name" value="LexA/Signal_pep-like_sf"/>
</dbReference>
<comment type="similarity">
    <text evidence="2 7">Belongs to the peptidase S26 family.</text>
</comment>
<dbReference type="NCBIfam" id="TIGR02227">
    <property type="entry name" value="sigpep_I_bact"/>
    <property type="match status" value="1"/>
</dbReference>
<evidence type="ECO:0000256" key="5">
    <source>
        <dbReference type="ARBA" id="ARBA00022801"/>
    </source>
</evidence>
<dbReference type="PANTHER" id="PTHR43390">
    <property type="entry name" value="SIGNAL PEPTIDASE I"/>
    <property type="match status" value="1"/>
</dbReference>
<evidence type="ECO:0000313" key="10">
    <source>
        <dbReference type="Proteomes" id="UP000002710"/>
    </source>
</evidence>
<evidence type="ECO:0000256" key="1">
    <source>
        <dbReference type="ARBA" id="ARBA00000677"/>
    </source>
</evidence>
<evidence type="ECO:0000256" key="4">
    <source>
        <dbReference type="ARBA" id="ARBA00019232"/>
    </source>
</evidence>
<feature type="active site" evidence="6">
    <location>
        <position position="59"/>
    </location>
</feature>
<dbReference type="STRING" id="207559.Dde_2816"/>
<accession>Q30XI5</accession>
<reference evidence="9 10" key="1">
    <citation type="journal article" date="2011" name="J. Bacteriol.">
        <title>Complete genome sequence and updated annotation of Desulfovibrio alaskensis G20.</title>
        <authorList>
            <person name="Hauser L.J."/>
            <person name="Land M.L."/>
            <person name="Brown S.D."/>
            <person name="Larimer F."/>
            <person name="Keller K.L."/>
            <person name="Rapp-Giles B.J."/>
            <person name="Price M.N."/>
            <person name="Lin M."/>
            <person name="Bruce D.C."/>
            <person name="Detter J.C."/>
            <person name="Tapia R."/>
            <person name="Han C.S."/>
            <person name="Goodwin L.A."/>
            <person name="Cheng J.F."/>
            <person name="Pitluck S."/>
            <person name="Copeland A."/>
            <person name="Lucas S."/>
            <person name="Nolan M."/>
            <person name="Lapidus A.L."/>
            <person name="Palumbo A.V."/>
            <person name="Wall J.D."/>
        </authorList>
    </citation>
    <scope>NUCLEOTIDE SEQUENCE [LARGE SCALE GENOMIC DNA]</scope>
    <source>
        <strain evidence="10">ATCC BAA 1058 / DSM 17464 / G20</strain>
    </source>
</reference>
<dbReference type="AlphaFoldDB" id="Q30XI5"/>
<name>Q30XI5_OLEA2</name>
<dbReference type="PROSITE" id="PS00760">
    <property type="entry name" value="SPASE_I_2"/>
    <property type="match status" value="1"/>
</dbReference>
<feature type="domain" description="Peptidase S26" evidence="8">
    <location>
        <begin position="29"/>
        <end position="202"/>
    </location>
</feature>
<protein>
    <recommendedName>
        <fullName evidence="4 7">Signal peptidase I</fullName>
        <ecNumber evidence="3 7">3.4.21.89</ecNumber>
    </recommendedName>
</protein>
<dbReference type="GO" id="GO:0006465">
    <property type="term" value="P:signal peptide processing"/>
    <property type="evidence" value="ECO:0007669"/>
    <property type="project" value="InterPro"/>
</dbReference>
<keyword evidence="5 7" id="KW-0378">Hydrolase</keyword>
<evidence type="ECO:0000256" key="7">
    <source>
        <dbReference type="RuleBase" id="RU362042"/>
    </source>
</evidence>
<dbReference type="InterPro" id="IPR000223">
    <property type="entry name" value="Pept_S26A_signal_pept_1"/>
</dbReference>
<dbReference type="Gene3D" id="2.10.109.10">
    <property type="entry name" value="Umud Fragment, subunit A"/>
    <property type="match status" value="1"/>
</dbReference>
<comment type="subcellular location">
    <subcellularLocation>
        <location evidence="7">Membrane</location>
        <topology evidence="7">Single-pass type II membrane protein</topology>
    </subcellularLocation>
</comment>
<dbReference type="Pfam" id="PF10502">
    <property type="entry name" value="Peptidase_S26"/>
    <property type="match status" value="1"/>
</dbReference>
<organism evidence="9 10">
    <name type="scientific">Oleidesulfovibrio alaskensis (strain ATCC BAA-1058 / DSM 17464 / G20)</name>
    <name type="common">Desulfovibrio alaskensis</name>
    <dbReference type="NCBI Taxonomy" id="207559"/>
    <lineage>
        <taxon>Bacteria</taxon>
        <taxon>Pseudomonadati</taxon>
        <taxon>Thermodesulfobacteriota</taxon>
        <taxon>Desulfovibrionia</taxon>
        <taxon>Desulfovibrionales</taxon>
        <taxon>Desulfovibrionaceae</taxon>
        <taxon>Oleidesulfovibrio</taxon>
    </lineage>
</organism>
<evidence type="ECO:0000256" key="2">
    <source>
        <dbReference type="ARBA" id="ARBA00009370"/>
    </source>
</evidence>
<feature type="transmembrane region" description="Helical" evidence="7">
    <location>
        <begin position="28"/>
        <end position="49"/>
    </location>
</feature>
<dbReference type="EC" id="3.4.21.89" evidence="3 7"/>
<dbReference type="MEROPS" id="S26.025"/>
<dbReference type="GO" id="GO:0009003">
    <property type="term" value="F:signal peptidase activity"/>
    <property type="evidence" value="ECO:0007669"/>
    <property type="project" value="UniProtKB-EC"/>
</dbReference>
<proteinExistence type="inferred from homology"/>
<dbReference type="HOGENOM" id="CLU_028723_1_3_7"/>
<keyword evidence="7" id="KW-1133">Transmembrane helix</keyword>
<dbReference type="PRINTS" id="PR00727">
    <property type="entry name" value="LEADERPTASE"/>
</dbReference>
<dbReference type="PANTHER" id="PTHR43390:SF1">
    <property type="entry name" value="CHLOROPLAST PROCESSING PEPTIDASE"/>
    <property type="match status" value="1"/>
</dbReference>
<dbReference type="EMBL" id="CP000112">
    <property type="protein sequence ID" value="ABB39611.1"/>
    <property type="molecule type" value="Genomic_DNA"/>
</dbReference>
<dbReference type="eggNOG" id="COG0681">
    <property type="taxonomic scope" value="Bacteria"/>
</dbReference>
<keyword evidence="7" id="KW-0472">Membrane</keyword>
<keyword evidence="10" id="KW-1185">Reference proteome</keyword>
<evidence type="ECO:0000313" key="9">
    <source>
        <dbReference type="EMBL" id="ABB39611.1"/>
    </source>
</evidence>
<dbReference type="InterPro" id="IPR019757">
    <property type="entry name" value="Pept_S26A_signal_pept_1_Lys-AS"/>
</dbReference>
<dbReference type="GO" id="GO:0016020">
    <property type="term" value="C:membrane"/>
    <property type="evidence" value="ECO:0007669"/>
    <property type="project" value="UniProtKB-SubCell"/>
</dbReference>
<dbReference type="KEGG" id="dde:Dde_2816"/>
<dbReference type="InterPro" id="IPR019533">
    <property type="entry name" value="Peptidase_S26"/>
</dbReference>
<evidence type="ECO:0000256" key="6">
    <source>
        <dbReference type="PIRSR" id="PIRSR600223-1"/>
    </source>
</evidence>
<sequence>MQNKHGDFCAAARMRKEKPMSEPRKHPFVEFLEAISVAVVLALVIRTFIVQAYTIPSGSMLETLQIGDYLLVNKFSYGVKIPFTHDYLLERSGPEHGDIIVFEFPDNPDVDYIKRVIGVPGDVIEVRDKEVYRNGQRLEEPYAVHGDPGYQMRRDNFGPVTVPGGSYFCLGDNRDFSQDSRFWQNTFVRKEAIRGKALFIYWSMDGFTDIRWGRIGSFVH</sequence>
<dbReference type="CDD" id="cd06530">
    <property type="entry name" value="S26_SPase_I"/>
    <property type="match status" value="1"/>
</dbReference>
<keyword evidence="7" id="KW-0812">Transmembrane</keyword>
<comment type="catalytic activity">
    <reaction evidence="1 7">
        <text>Cleavage of hydrophobic, N-terminal signal or leader sequences from secreted and periplasmic proteins.</text>
        <dbReference type="EC" id="3.4.21.89"/>
    </reaction>
</comment>
<gene>
    <name evidence="9" type="ordered locus">Dde_2816</name>
</gene>
<dbReference type="GO" id="GO:0004252">
    <property type="term" value="F:serine-type endopeptidase activity"/>
    <property type="evidence" value="ECO:0007669"/>
    <property type="project" value="InterPro"/>
</dbReference>
<feature type="active site" evidence="6">
    <location>
        <position position="114"/>
    </location>
</feature>
<dbReference type="SUPFAM" id="SSF51306">
    <property type="entry name" value="LexA/Signal peptidase"/>
    <property type="match status" value="1"/>
</dbReference>
<evidence type="ECO:0000256" key="3">
    <source>
        <dbReference type="ARBA" id="ARBA00013208"/>
    </source>
</evidence>
<dbReference type="Proteomes" id="UP000002710">
    <property type="component" value="Chromosome"/>
</dbReference>
<dbReference type="InterPro" id="IPR019758">
    <property type="entry name" value="Pept_S26A_signal_pept_1_CS"/>
</dbReference>
<keyword evidence="7" id="KW-0645">Protease</keyword>
<evidence type="ECO:0000259" key="8">
    <source>
        <dbReference type="Pfam" id="PF10502"/>
    </source>
</evidence>